<protein>
    <submittedName>
        <fullName evidence="2">Uncharacterized protein</fullName>
    </submittedName>
</protein>
<gene>
    <name evidence="2" type="ORF">HK415_22370</name>
</gene>
<dbReference type="EMBL" id="JABFCS010000002">
    <property type="protein sequence ID" value="NNU45310.1"/>
    <property type="molecule type" value="Genomic_DNA"/>
</dbReference>
<accession>A0A849KD67</accession>
<sequence length="111" mass="12008">MPLPPSRRWILGIVAAAAAVGVFLAGMTVHLRRACTELDTPYLPLCADPSKEPEAVREGLRARIARNPGDSYAWTKLLVAEPRERSDSVLQGAALAAPNDPWSPAGVPRRR</sequence>
<proteinExistence type="predicted"/>
<reference evidence="2 3" key="2">
    <citation type="submission" date="2020-06" db="EMBL/GenBank/DDBJ databases">
        <title>Ramlibacter rhizophilus sp. nov., isolated from rhizosphere soil of national flower Mugunghwa from South Korea.</title>
        <authorList>
            <person name="Zheng-Fei Y."/>
            <person name="Huan T."/>
        </authorList>
    </citation>
    <scope>NUCLEOTIDE SEQUENCE [LARGE SCALE GENOMIC DNA]</scope>
    <source>
        <strain evidence="2 3">B156</strain>
    </source>
</reference>
<evidence type="ECO:0000256" key="1">
    <source>
        <dbReference type="SAM" id="MobiDB-lite"/>
    </source>
</evidence>
<reference evidence="2 3" key="1">
    <citation type="submission" date="2020-05" db="EMBL/GenBank/DDBJ databases">
        <authorList>
            <person name="Khan S.A."/>
            <person name="Jeon C.O."/>
            <person name="Chun B.H."/>
        </authorList>
    </citation>
    <scope>NUCLEOTIDE SEQUENCE [LARGE SCALE GENOMIC DNA]</scope>
    <source>
        <strain evidence="2 3">B156</strain>
    </source>
</reference>
<organism evidence="2 3">
    <name type="scientific">Ramlibacter montanisoli</name>
    <dbReference type="NCBI Taxonomy" id="2732512"/>
    <lineage>
        <taxon>Bacteria</taxon>
        <taxon>Pseudomonadati</taxon>
        <taxon>Pseudomonadota</taxon>
        <taxon>Betaproteobacteria</taxon>
        <taxon>Burkholderiales</taxon>
        <taxon>Comamonadaceae</taxon>
        <taxon>Ramlibacter</taxon>
    </lineage>
</organism>
<keyword evidence="3" id="KW-1185">Reference proteome</keyword>
<comment type="caution">
    <text evidence="2">The sequence shown here is derived from an EMBL/GenBank/DDBJ whole genome shotgun (WGS) entry which is preliminary data.</text>
</comment>
<dbReference type="AlphaFoldDB" id="A0A849KD67"/>
<dbReference type="Proteomes" id="UP000552954">
    <property type="component" value="Unassembled WGS sequence"/>
</dbReference>
<evidence type="ECO:0000313" key="2">
    <source>
        <dbReference type="EMBL" id="NNU45310.1"/>
    </source>
</evidence>
<evidence type="ECO:0000313" key="3">
    <source>
        <dbReference type="Proteomes" id="UP000552954"/>
    </source>
</evidence>
<dbReference type="RefSeq" id="WP_171563624.1">
    <property type="nucleotide sequence ID" value="NZ_JABFCS010000002.1"/>
</dbReference>
<feature type="region of interest" description="Disordered" evidence="1">
    <location>
        <begin position="89"/>
        <end position="111"/>
    </location>
</feature>
<name>A0A849KD67_9BURK</name>